<dbReference type="AlphaFoldDB" id="A0A317UXV4"/>
<protein>
    <submittedName>
        <fullName evidence="1">Uncharacterized protein</fullName>
    </submittedName>
</protein>
<evidence type="ECO:0000313" key="1">
    <source>
        <dbReference type="EMBL" id="PWY65347.1"/>
    </source>
</evidence>
<dbReference type="Proteomes" id="UP000247233">
    <property type="component" value="Unassembled WGS sequence"/>
</dbReference>
<organism evidence="1 2">
    <name type="scientific">Aspergillus heteromorphus CBS 117.55</name>
    <dbReference type="NCBI Taxonomy" id="1448321"/>
    <lineage>
        <taxon>Eukaryota</taxon>
        <taxon>Fungi</taxon>
        <taxon>Dikarya</taxon>
        <taxon>Ascomycota</taxon>
        <taxon>Pezizomycotina</taxon>
        <taxon>Eurotiomycetes</taxon>
        <taxon>Eurotiomycetidae</taxon>
        <taxon>Eurotiales</taxon>
        <taxon>Aspergillaceae</taxon>
        <taxon>Aspergillus</taxon>
        <taxon>Aspergillus subgen. Circumdati</taxon>
    </lineage>
</organism>
<name>A0A317UXV4_9EURO</name>
<gene>
    <name evidence="1" type="ORF">BO70DRAFT_188025</name>
</gene>
<keyword evidence="2" id="KW-1185">Reference proteome</keyword>
<dbReference type="STRING" id="1448321.A0A317UXV4"/>
<evidence type="ECO:0000313" key="2">
    <source>
        <dbReference type="Proteomes" id="UP000247233"/>
    </source>
</evidence>
<proteinExistence type="predicted"/>
<dbReference type="RefSeq" id="XP_025394516.1">
    <property type="nucleotide sequence ID" value="XM_025538487.1"/>
</dbReference>
<dbReference type="EMBL" id="MSFL01000052">
    <property type="protein sequence ID" value="PWY65347.1"/>
    <property type="molecule type" value="Genomic_DNA"/>
</dbReference>
<accession>A0A317UXV4</accession>
<dbReference type="OrthoDB" id="10370866at2759"/>
<comment type="caution">
    <text evidence="1">The sequence shown here is derived from an EMBL/GenBank/DDBJ whole genome shotgun (WGS) entry which is preliminary data.</text>
</comment>
<dbReference type="GeneID" id="37060724"/>
<sequence>MLRTRPVTVPRRAPLPVITVAVRDTSPPRRSPATAVVLPVISLVNARQARPRATVPLLAVRNATSAVGLATSRETAPKVAAMEVDLVAVNRHATLAAASAIWLATAPTARSATTVEKLDMSPATALPKPRVNGCATTASNLGMSKPRALTNHSILLLHRLSSVALAHAGLKYGIVFDRALRADPQCVAPVFA</sequence>
<reference evidence="1 2" key="1">
    <citation type="submission" date="2016-12" db="EMBL/GenBank/DDBJ databases">
        <title>The genomes of Aspergillus section Nigri reveals drivers in fungal speciation.</title>
        <authorList>
            <consortium name="DOE Joint Genome Institute"/>
            <person name="Vesth T.C."/>
            <person name="Nybo J."/>
            <person name="Theobald S."/>
            <person name="Brandl J."/>
            <person name="Frisvad J.C."/>
            <person name="Nielsen K.F."/>
            <person name="Lyhne E.K."/>
            <person name="Kogle M.E."/>
            <person name="Kuo A."/>
            <person name="Riley R."/>
            <person name="Clum A."/>
            <person name="Nolan M."/>
            <person name="Lipzen A."/>
            <person name="Salamov A."/>
            <person name="Henrissat B."/>
            <person name="Wiebenga A."/>
            <person name="De Vries R.P."/>
            <person name="Grigoriev I.V."/>
            <person name="Mortensen U.H."/>
            <person name="Andersen M.R."/>
            <person name="Baker S.E."/>
        </authorList>
    </citation>
    <scope>NUCLEOTIDE SEQUENCE [LARGE SCALE GENOMIC DNA]</scope>
    <source>
        <strain evidence="1 2">CBS 117.55</strain>
    </source>
</reference>
<dbReference type="VEuPathDB" id="FungiDB:BO70DRAFT_188025"/>